<dbReference type="EMBL" id="CP063407">
    <property type="protein sequence ID" value="QSZ32135.1"/>
    <property type="molecule type" value="Genomic_DNA"/>
</dbReference>
<dbReference type="Proteomes" id="UP000672032">
    <property type="component" value="Chromosome 3"/>
</dbReference>
<organism evidence="1 2">
    <name type="scientific">Monilinia vaccinii-corymbosi</name>
    <dbReference type="NCBI Taxonomy" id="61207"/>
    <lineage>
        <taxon>Eukaryota</taxon>
        <taxon>Fungi</taxon>
        <taxon>Dikarya</taxon>
        <taxon>Ascomycota</taxon>
        <taxon>Pezizomycotina</taxon>
        <taxon>Leotiomycetes</taxon>
        <taxon>Helotiales</taxon>
        <taxon>Sclerotiniaceae</taxon>
        <taxon>Monilinia</taxon>
    </lineage>
</organism>
<protein>
    <submittedName>
        <fullName evidence="1">Uncharacterized protein</fullName>
    </submittedName>
</protein>
<accession>A0A8A3P2N0</accession>
<proteinExistence type="predicted"/>
<evidence type="ECO:0000313" key="2">
    <source>
        <dbReference type="Proteomes" id="UP000672032"/>
    </source>
</evidence>
<gene>
    <name evidence="1" type="ORF">DSL72_001704</name>
</gene>
<name>A0A8A3P2N0_9HELO</name>
<dbReference type="AlphaFoldDB" id="A0A8A3P2N0"/>
<sequence>MTPKERDLKQAVCHLPGTPAGSCFHIGQAWFLILENSFIISCSGLSTAELIKKSISIVPHRSNSPELPMRTLLVSGYGSTLWSLPLGECKTWIVRNLNVYFSFKIIVTDVHLGLFETFLGAMATKIRVFLWRKQDHIKGLAKDIQASREVES</sequence>
<reference evidence="1" key="1">
    <citation type="submission" date="2020-10" db="EMBL/GenBank/DDBJ databases">
        <title>Genome Sequence of Monilinia vaccinii-corymbosi Sheds Light on Mummy Berry Disease Infection of Blueberry and Mating Type.</title>
        <authorList>
            <person name="Yow A.G."/>
            <person name="Zhang Y."/>
            <person name="Bansal K."/>
            <person name="Eacker S.M."/>
            <person name="Sullivan S."/>
            <person name="Liachko I."/>
            <person name="Cubeta M.A."/>
            <person name="Rollins J.A."/>
            <person name="Ashrafi H."/>
        </authorList>
    </citation>
    <scope>NUCLEOTIDE SEQUENCE</scope>
    <source>
        <strain evidence="1">RL-1</strain>
    </source>
</reference>
<evidence type="ECO:0000313" key="1">
    <source>
        <dbReference type="EMBL" id="QSZ32135.1"/>
    </source>
</evidence>
<keyword evidence="2" id="KW-1185">Reference proteome</keyword>
<dbReference type="OrthoDB" id="5286874at2759"/>